<gene>
    <name evidence="1" type="ORF">J7302_20660</name>
</gene>
<dbReference type="RefSeq" id="WP_215378949.1">
    <property type="nucleotide sequence ID" value="NZ_JAGTIS010000013.1"/>
</dbReference>
<evidence type="ECO:0008006" key="3">
    <source>
        <dbReference type="Google" id="ProtNLM"/>
    </source>
</evidence>
<comment type="caution">
    <text evidence="1">The sequence shown here is derived from an EMBL/GenBank/DDBJ whole genome shotgun (WGS) entry which is preliminary data.</text>
</comment>
<dbReference type="Proteomes" id="UP001519667">
    <property type="component" value="Unassembled WGS sequence"/>
</dbReference>
<evidence type="ECO:0000313" key="2">
    <source>
        <dbReference type="Proteomes" id="UP001519667"/>
    </source>
</evidence>
<reference evidence="1 2" key="1">
    <citation type="submission" date="2021-04" db="EMBL/GenBank/DDBJ databases">
        <title>Pseudomonas boanensis sp. nov., a bacterium isolated from river water used for household purposes in Boane District, Mozambique.</title>
        <authorList>
            <person name="Nicklasson M."/>
            <person name="Martin-Rodriguez A.J."/>
            <person name="Thorell K."/>
            <person name="Neves L."/>
            <person name="Mussagy A."/>
            <person name="Rydberg H.A."/>
            <person name="Hernroth B."/>
            <person name="Svensson-Stadler L."/>
            <person name="Sjoling A."/>
        </authorList>
    </citation>
    <scope>NUCLEOTIDE SEQUENCE [LARGE SCALE GENOMIC DNA]</scope>
    <source>
        <strain evidence="1 2">DB1</strain>
    </source>
</reference>
<organism evidence="1 2">
    <name type="scientific">Metapseudomonas boanensis</name>
    <dbReference type="NCBI Taxonomy" id="2822138"/>
    <lineage>
        <taxon>Bacteria</taxon>
        <taxon>Pseudomonadati</taxon>
        <taxon>Pseudomonadota</taxon>
        <taxon>Gammaproteobacteria</taxon>
        <taxon>Pseudomonadales</taxon>
        <taxon>Pseudomonadaceae</taxon>
        <taxon>Metapseudomonas</taxon>
    </lineage>
</organism>
<accession>A0ABS5XLM9</accession>
<keyword evidence="2" id="KW-1185">Reference proteome</keyword>
<name>A0ABS5XLM9_9GAMM</name>
<dbReference type="EMBL" id="JAGTIS010000013">
    <property type="protein sequence ID" value="MBT8768525.1"/>
    <property type="molecule type" value="Genomic_DNA"/>
</dbReference>
<sequence length="90" mass="9827">MFLQNSRYARVATVQTTTSSGETVVALKLRYLTPTSGDPQMVQSGDRLDLFAQARTGDATQFWHIADANTALDGRTLVDEPGDTVVVPKR</sequence>
<evidence type="ECO:0000313" key="1">
    <source>
        <dbReference type="EMBL" id="MBT8768525.1"/>
    </source>
</evidence>
<proteinExistence type="predicted"/>
<protein>
    <recommendedName>
        <fullName evidence="3">LysM domain-containing protein</fullName>
    </recommendedName>
</protein>